<accession>A0A5B8W0Y9</accession>
<dbReference type="SUPFAM" id="SSF52833">
    <property type="entry name" value="Thioredoxin-like"/>
    <property type="match status" value="1"/>
</dbReference>
<dbReference type="Gene3D" id="3.40.30.10">
    <property type="entry name" value="Glutaredoxin"/>
    <property type="match status" value="1"/>
</dbReference>
<dbReference type="OrthoDB" id="195735at2"/>
<dbReference type="InterPro" id="IPR036249">
    <property type="entry name" value="Thioredoxin-like_sf"/>
</dbReference>
<proteinExistence type="predicted"/>
<sequence length="164" mass="18571">MKKLILIAFVLLFAFGANAQDKPNLYNPAASARAEINAAVKQAASQHKNVLLQIGGNWCSWCIRFNNQVTADSTLNTYMNKNYIVLHVNYSQENTNDALMASLGYPQRFGFPVFIILDDKGNRLHTQNSEYLEEGKGYNKNKILEFFKGWSPEALDPKSYNKTK</sequence>
<dbReference type="Pfam" id="PF13899">
    <property type="entry name" value="Thioredoxin_7"/>
    <property type="match status" value="1"/>
</dbReference>
<name>A0A5B8W0Y9_9SPHI</name>
<gene>
    <name evidence="2" type="ORF">FSB76_15770</name>
</gene>
<dbReference type="EMBL" id="CP042437">
    <property type="protein sequence ID" value="QEC77331.1"/>
    <property type="molecule type" value="Genomic_DNA"/>
</dbReference>
<dbReference type="KEGG" id="mgk:FSB76_15770"/>
<evidence type="ECO:0000313" key="2">
    <source>
        <dbReference type="EMBL" id="QEC77331.1"/>
    </source>
</evidence>
<keyword evidence="3" id="KW-1185">Reference proteome</keyword>
<evidence type="ECO:0000313" key="3">
    <source>
        <dbReference type="Proteomes" id="UP000321362"/>
    </source>
</evidence>
<reference evidence="2 3" key="1">
    <citation type="journal article" date="2013" name="J. Microbiol.">
        <title>Mucilaginibacter ginsenosidivorax sp. nov., with ginsenoside converting activity isolated from sediment.</title>
        <authorList>
            <person name="Kim J.K."/>
            <person name="Choi T.E."/>
            <person name="Liu Q.M."/>
            <person name="Park H.Y."/>
            <person name="Yi T.H."/>
            <person name="Yoon M.H."/>
            <person name="Kim S.C."/>
            <person name="Im W.T."/>
        </authorList>
    </citation>
    <scope>NUCLEOTIDE SEQUENCE [LARGE SCALE GENOMIC DNA]</scope>
    <source>
        <strain evidence="2 3">KHI28</strain>
    </source>
</reference>
<feature type="chain" id="PRO_5022658398" evidence="1">
    <location>
        <begin position="20"/>
        <end position="164"/>
    </location>
</feature>
<dbReference type="RefSeq" id="WP_147054920.1">
    <property type="nucleotide sequence ID" value="NZ_CP042437.1"/>
</dbReference>
<organism evidence="2 3">
    <name type="scientific">Mucilaginibacter ginsenosidivorax</name>
    <dbReference type="NCBI Taxonomy" id="862126"/>
    <lineage>
        <taxon>Bacteria</taxon>
        <taxon>Pseudomonadati</taxon>
        <taxon>Bacteroidota</taxon>
        <taxon>Sphingobacteriia</taxon>
        <taxon>Sphingobacteriales</taxon>
        <taxon>Sphingobacteriaceae</taxon>
        <taxon>Mucilaginibacter</taxon>
    </lineage>
</organism>
<dbReference type="Proteomes" id="UP000321362">
    <property type="component" value="Chromosome"/>
</dbReference>
<keyword evidence="1" id="KW-0732">Signal</keyword>
<feature type="signal peptide" evidence="1">
    <location>
        <begin position="1"/>
        <end position="19"/>
    </location>
</feature>
<protein>
    <submittedName>
        <fullName evidence="2">Thioredoxin family protein</fullName>
    </submittedName>
</protein>
<dbReference type="AlphaFoldDB" id="A0A5B8W0Y9"/>
<evidence type="ECO:0000256" key="1">
    <source>
        <dbReference type="SAM" id="SignalP"/>
    </source>
</evidence>